<dbReference type="InterPro" id="IPR036390">
    <property type="entry name" value="WH_DNA-bd_sf"/>
</dbReference>
<accession>A0A2P8FKT5</accession>
<dbReference type="RefSeq" id="WP_106606970.1">
    <property type="nucleotide sequence ID" value="NZ_PYGJ01000001.1"/>
</dbReference>
<dbReference type="InterPro" id="IPR036388">
    <property type="entry name" value="WH-like_DNA-bd_sf"/>
</dbReference>
<proteinExistence type="predicted"/>
<feature type="domain" description="HTH marR-type" evidence="4">
    <location>
        <begin position="10"/>
        <end position="143"/>
    </location>
</feature>
<evidence type="ECO:0000259" key="4">
    <source>
        <dbReference type="PROSITE" id="PS50995"/>
    </source>
</evidence>
<dbReference type="InterPro" id="IPR000835">
    <property type="entry name" value="HTH_MarR-typ"/>
</dbReference>
<dbReference type="InterPro" id="IPR052067">
    <property type="entry name" value="Metal_resp_HTH_trans_reg"/>
</dbReference>
<dbReference type="Proteomes" id="UP000240418">
    <property type="component" value="Unassembled WGS sequence"/>
</dbReference>
<dbReference type="Pfam" id="PF12802">
    <property type="entry name" value="MarR_2"/>
    <property type="match status" value="1"/>
</dbReference>
<evidence type="ECO:0000313" key="5">
    <source>
        <dbReference type="EMBL" id="PSL22309.1"/>
    </source>
</evidence>
<keyword evidence="6" id="KW-1185">Reference proteome</keyword>
<dbReference type="PANTHER" id="PTHR35790">
    <property type="entry name" value="HTH-TYPE TRANSCRIPTIONAL REGULATOR PCHR"/>
    <property type="match status" value="1"/>
</dbReference>
<dbReference type="GO" id="GO:0003677">
    <property type="term" value="F:DNA binding"/>
    <property type="evidence" value="ECO:0007669"/>
    <property type="project" value="UniProtKB-KW"/>
</dbReference>
<evidence type="ECO:0000256" key="2">
    <source>
        <dbReference type="ARBA" id="ARBA00023125"/>
    </source>
</evidence>
<dbReference type="GO" id="GO:0003700">
    <property type="term" value="F:DNA-binding transcription factor activity"/>
    <property type="evidence" value="ECO:0007669"/>
    <property type="project" value="InterPro"/>
</dbReference>
<keyword evidence="3" id="KW-0804">Transcription</keyword>
<protein>
    <submittedName>
        <fullName evidence="5">MarR family transcriptional regulator</fullName>
    </submittedName>
</protein>
<sequence length="146" mass="17220">MTKKDDFSLQDFLPYLLNQAAEESSLSFQQVYKGRYGMLRTEWRVLFHLGIYGELTATEIVTRARIHKTKVSRAVQKLVERRFVTRERDGDDRRQERLTLTHSGKVAYRDLQEIGERYQAQLTERLTQDEVAQLKRMLRVLAGLDK</sequence>
<name>A0A2P8FKT5_9RHOB</name>
<dbReference type="SMART" id="SM00347">
    <property type="entry name" value="HTH_MARR"/>
    <property type="match status" value="1"/>
</dbReference>
<dbReference type="PROSITE" id="PS50995">
    <property type="entry name" value="HTH_MARR_2"/>
    <property type="match status" value="1"/>
</dbReference>
<evidence type="ECO:0000313" key="6">
    <source>
        <dbReference type="Proteomes" id="UP000240418"/>
    </source>
</evidence>
<dbReference type="OrthoDB" id="8906692at2"/>
<dbReference type="PRINTS" id="PR00598">
    <property type="entry name" value="HTHMARR"/>
</dbReference>
<organism evidence="5 6">
    <name type="scientific">Shimia abyssi</name>
    <dbReference type="NCBI Taxonomy" id="1662395"/>
    <lineage>
        <taxon>Bacteria</taxon>
        <taxon>Pseudomonadati</taxon>
        <taxon>Pseudomonadota</taxon>
        <taxon>Alphaproteobacteria</taxon>
        <taxon>Rhodobacterales</taxon>
        <taxon>Roseobacteraceae</taxon>
    </lineage>
</organism>
<keyword evidence="2" id="KW-0238">DNA-binding</keyword>
<keyword evidence="1" id="KW-0805">Transcription regulation</keyword>
<gene>
    <name evidence="5" type="ORF">CLV88_101736</name>
</gene>
<comment type="caution">
    <text evidence="5">The sequence shown here is derived from an EMBL/GenBank/DDBJ whole genome shotgun (WGS) entry which is preliminary data.</text>
</comment>
<dbReference type="PANTHER" id="PTHR35790:SF4">
    <property type="entry name" value="HTH-TYPE TRANSCRIPTIONAL REGULATOR PCHR"/>
    <property type="match status" value="1"/>
</dbReference>
<reference evidence="5 6" key="1">
    <citation type="submission" date="2018-03" db="EMBL/GenBank/DDBJ databases">
        <title>Genomic Encyclopedia of Archaeal and Bacterial Type Strains, Phase II (KMG-II): from individual species to whole genera.</title>
        <authorList>
            <person name="Goeker M."/>
        </authorList>
    </citation>
    <scope>NUCLEOTIDE SEQUENCE [LARGE SCALE GENOMIC DNA]</scope>
    <source>
        <strain evidence="5 6">DSM 100673</strain>
    </source>
</reference>
<dbReference type="AlphaFoldDB" id="A0A2P8FKT5"/>
<evidence type="ECO:0000256" key="3">
    <source>
        <dbReference type="ARBA" id="ARBA00023163"/>
    </source>
</evidence>
<dbReference type="Gene3D" id="1.10.10.10">
    <property type="entry name" value="Winged helix-like DNA-binding domain superfamily/Winged helix DNA-binding domain"/>
    <property type="match status" value="1"/>
</dbReference>
<dbReference type="SUPFAM" id="SSF46785">
    <property type="entry name" value="Winged helix' DNA-binding domain"/>
    <property type="match status" value="1"/>
</dbReference>
<dbReference type="EMBL" id="PYGJ01000001">
    <property type="protein sequence ID" value="PSL22309.1"/>
    <property type="molecule type" value="Genomic_DNA"/>
</dbReference>
<evidence type="ECO:0000256" key="1">
    <source>
        <dbReference type="ARBA" id="ARBA00023015"/>
    </source>
</evidence>